<dbReference type="InterPro" id="IPR052265">
    <property type="entry name" value="Gamma-CA"/>
</dbReference>
<evidence type="ECO:0000259" key="3">
    <source>
        <dbReference type="SMART" id="SM00961"/>
    </source>
</evidence>
<feature type="compositionally biased region" description="Polar residues" evidence="2">
    <location>
        <begin position="235"/>
        <end position="247"/>
    </location>
</feature>
<feature type="region of interest" description="Disordered" evidence="2">
    <location>
        <begin position="332"/>
        <end position="362"/>
    </location>
</feature>
<dbReference type="CDD" id="cd00710">
    <property type="entry name" value="LbH_gamma_CA"/>
    <property type="match status" value="1"/>
</dbReference>
<dbReference type="PANTHER" id="PTHR43360:SF1">
    <property type="entry name" value="CARBOXYSOME ASSEMBLY PROTEIN CCMM"/>
    <property type="match status" value="1"/>
</dbReference>
<name>A0A951U381_9CYAN</name>
<dbReference type="InterPro" id="IPR011004">
    <property type="entry name" value="Trimer_LpxA-like_sf"/>
</dbReference>
<dbReference type="InterPro" id="IPR000894">
    <property type="entry name" value="RuBisCO_ssu_dom"/>
</dbReference>
<reference evidence="4" key="1">
    <citation type="submission" date="2021-05" db="EMBL/GenBank/DDBJ databases">
        <authorList>
            <person name="Pietrasiak N."/>
            <person name="Ward R."/>
            <person name="Stajich J.E."/>
            <person name="Kurbessoian T."/>
        </authorList>
    </citation>
    <scope>NUCLEOTIDE SEQUENCE</scope>
    <source>
        <strain evidence="4">GSE-TBD4-15B</strain>
    </source>
</reference>
<reference evidence="4" key="2">
    <citation type="journal article" date="2022" name="Microbiol. Resour. Announc.">
        <title>Metagenome Sequencing to Explore Phylogenomics of Terrestrial Cyanobacteria.</title>
        <authorList>
            <person name="Ward R.D."/>
            <person name="Stajich J.E."/>
            <person name="Johansen J.R."/>
            <person name="Huntemann M."/>
            <person name="Clum A."/>
            <person name="Foster B."/>
            <person name="Foster B."/>
            <person name="Roux S."/>
            <person name="Palaniappan K."/>
            <person name="Varghese N."/>
            <person name="Mukherjee S."/>
            <person name="Reddy T.B.K."/>
            <person name="Daum C."/>
            <person name="Copeland A."/>
            <person name="Chen I.A."/>
            <person name="Ivanova N.N."/>
            <person name="Kyrpides N.C."/>
            <person name="Shapiro N."/>
            <person name="Eloe-Fadrosh E.A."/>
            <person name="Pietrasiak N."/>
        </authorList>
    </citation>
    <scope>NUCLEOTIDE SEQUENCE</scope>
    <source>
        <strain evidence="4">GSE-TBD4-15B</strain>
    </source>
</reference>
<dbReference type="PANTHER" id="PTHR43360">
    <property type="entry name" value="CARBON DIOXIDE CONCENTRATING MECHANISM PROTEIN CCMM"/>
    <property type="match status" value="1"/>
</dbReference>
<proteinExistence type="inferred from homology"/>
<feature type="compositionally biased region" description="Low complexity" evidence="2">
    <location>
        <begin position="210"/>
        <end position="229"/>
    </location>
</feature>
<dbReference type="GO" id="GO:0043886">
    <property type="term" value="F:structural constituent of carboxysome shell"/>
    <property type="evidence" value="ECO:0007669"/>
    <property type="project" value="UniProtKB-ARBA"/>
</dbReference>
<dbReference type="Pfam" id="PF14602">
    <property type="entry name" value="Hexapep_2"/>
    <property type="match status" value="1"/>
</dbReference>
<dbReference type="Gene3D" id="3.30.190.10">
    <property type="entry name" value="Ribulose bisphosphate carboxylase, small subunit"/>
    <property type="match status" value="3"/>
</dbReference>
<dbReference type="InterPro" id="IPR001451">
    <property type="entry name" value="Hexapep"/>
</dbReference>
<evidence type="ECO:0000313" key="5">
    <source>
        <dbReference type="Proteomes" id="UP000707356"/>
    </source>
</evidence>
<evidence type="ECO:0000256" key="2">
    <source>
        <dbReference type="SAM" id="MobiDB-lite"/>
    </source>
</evidence>
<gene>
    <name evidence="4" type="ORF">KME07_02565</name>
</gene>
<organism evidence="4 5">
    <name type="scientific">Pegethrix bostrychoides GSE-TBD4-15B</name>
    <dbReference type="NCBI Taxonomy" id="2839662"/>
    <lineage>
        <taxon>Bacteria</taxon>
        <taxon>Bacillati</taxon>
        <taxon>Cyanobacteriota</taxon>
        <taxon>Cyanophyceae</taxon>
        <taxon>Oculatellales</taxon>
        <taxon>Oculatellaceae</taxon>
        <taxon>Pegethrix</taxon>
    </lineage>
</organism>
<dbReference type="Proteomes" id="UP000707356">
    <property type="component" value="Unassembled WGS sequence"/>
</dbReference>
<feature type="domain" description="Ribulose bisphosphate carboxylase small subunit" evidence="3">
    <location>
        <begin position="363"/>
        <end position="454"/>
    </location>
</feature>
<dbReference type="EMBL" id="JAHHHV010000010">
    <property type="protein sequence ID" value="MBW4464310.1"/>
    <property type="molecule type" value="Genomic_DNA"/>
</dbReference>
<feature type="region of interest" description="Disordered" evidence="2">
    <location>
        <begin position="452"/>
        <end position="506"/>
    </location>
</feature>
<evidence type="ECO:0000256" key="1">
    <source>
        <dbReference type="ARBA" id="ARBA00023595"/>
    </source>
</evidence>
<feature type="compositionally biased region" description="Polar residues" evidence="2">
    <location>
        <begin position="464"/>
        <end position="476"/>
    </location>
</feature>
<dbReference type="SMART" id="SM00961">
    <property type="entry name" value="RuBisCO_small"/>
    <property type="match status" value="3"/>
</dbReference>
<dbReference type="Pfam" id="PF00101">
    <property type="entry name" value="RuBisCO_small"/>
    <property type="match status" value="3"/>
</dbReference>
<dbReference type="InterPro" id="IPR036385">
    <property type="entry name" value="RuBisCO_ssu_sf"/>
</dbReference>
<protein>
    <submittedName>
        <fullName evidence="4">Ribulose bisphosphate carboxylase small subunit</fullName>
    </submittedName>
</protein>
<feature type="domain" description="Ribulose bisphosphate carboxylase small subunit" evidence="3">
    <location>
        <begin position="501"/>
        <end position="594"/>
    </location>
</feature>
<feature type="compositionally biased region" description="Low complexity" evidence="2">
    <location>
        <begin position="345"/>
        <end position="362"/>
    </location>
</feature>
<comment type="caution">
    <text evidence="4">The sequence shown here is derived from an EMBL/GenBank/DDBJ whole genome shotgun (WGS) entry which is preliminary data.</text>
</comment>
<accession>A0A951U381</accession>
<dbReference type="SUPFAM" id="SSF51161">
    <property type="entry name" value="Trimeric LpxA-like enzymes"/>
    <property type="match status" value="1"/>
</dbReference>
<feature type="compositionally biased region" description="Low complexity" evidence="2">
    <location>
        <begin position="477"/>
        <end position="487"/>
    </location>
</feature>
<evidence type="ECO:0000313" key="4">
    <source>
        <dbReference type="EMBL" id="MBW4464310.1"/>
    </source>
</evidence>
<dbReference type="InterPro" id="IPR047223">
    <property type="entry name" value="CA_gamma_LbH"/>
</dbReference>
<dbReference type="SUPFAM" id="SSF55239">
    <property type="entry name" value="RuBisCO, small subunit"/>
    <property type="match status" value="3"/>
</dbReference>
<dbReference type="AlphaFoldDB" id="A0A951U381"/>
<comment type="similarity">
    <text evidence="1">Belongs to the gamma-class carbonic anhydrase family.</text>
</comment>
<dbReference type="GO" id="GO:0031470">
    <property type="term" value="C:carboxysome"/>
    <property type="evidence" value="ECO:0007669"/>
    <property type="project" value="UniProtKB-ARBA"/>
</dbReference>
<feature type="domain" description="Ribulose bisphosphate carboxylase small subunit" evidence="3">
    <location>
        <begin position="237"/>
        <end position="331"/>
    </location>
</feature>
<dbReference type="CDD" id="cd00307">
    <property type="entry name" value="RuBisCO_small_like"/>
    <property type="match status" value="3"/>
</dbReference>
<sequence>MASATAAPTPVTTAQPQIAPTAYVHAFSNLSGNVSVGDRALIGPGASIRADQGGAFHIGSGSQVQDGAIIHSLEQGRVVGADQNPYSVWIGEGSSITHMVLIQGPAYIGSRCFIGFRSTVFNARIGDDCIVMMHTLIQDVEIPPGKFVPSGAVITSQQQADRLPDVQEADRRFAQHLMGANAALQSGAHRAEQITQTAPIRQQLERSYSESHSPISSQSASSSGSLSDLKSQRSHSTSNSSPMQNTRLAPEIVDQVRQLLSQGLIVSAEYADKRRFQTSSWTSASIHSTRDSEVLSAIEACIAEHQGDYVRLIGVDPKVKRRVLELVIQRPDGSGVRSTPPVKTYSASSASSASSYGGSSSASYGGSSKLSPDVIEKVHQFINQGFKIGTEHADNRHFRISSWNSCSPIQTSRPADAIAALESCLNEHSGEYVRVFGIDPKAKRRISEMIVQRPGESNGAGQAPATNGNGSYSQTKQQSGYQPSSYQPSPPLYTGSTGGHAAAGHTGGKLSAEVVAEVRQLLSQGYRVAAEHADLRRFRISSWTSCPPIQSTRDSDVLAAIEACVAENSGEYVRLIGVDTKTKRRVAEVMVQRP</sequence>
<dbReference type="Gene3D" id="2.160.10.10">
    <property type="entry name" value="Hexapeptide repeat proteins"/>
    <property type="match status" value="1"/>
</dbReference>
<feature type="region of interest" description="Disordered" evidence="2">
    <location>
        <begin position="204"/>
        <end position="247"/>
    </location>
</feature>